<sequence length="435" mass="51193">MSDPRLRQLTIKTGVVKRLSKEKVVYEKEVVTQQNRIDKLKASGADDHVLRKQEEVLQESMMMIPDCQRRLAKAHEELSEMIKNEEELKESEQYQAAVAVLDDAKLRVTDAQRVQQFLSTTGDVDDSKDHRSIIPVNISTYREELCEALNVLENLKHSQLVLDKLLQEEESDTRWNEELERTEQLKTVLRDILEPLDDVECKQSLHQKLIARRKKRAWQKRRNKRLQADRAAEQAVRTQRLQEIATWEAECKERLNRERVERDELQMKTLILTDVRRKKARAKRMLTRFEKSVHLYQQRQSVPTINVSQGERFVTRMHALIAEWKGKVGECVKEEKRLKDELNRQSTGNVNRRRENRWRKVLFGTAALGGIFANQSKHWWQELIAVRRSWDKFSLPAVTNDRPLEKGIVNGTWIVPPEQPSAEWKVYCETNMTTK</sequence>
<reference evidence="9" key="2">
    <citation type="submission" date="2020-05" db="UniProtKB">
        <authorList>
            <consortium name="EnsemblMetazoa"/>
        </authorList>
    </citation>
    <scope>IDENTIFICATION</scope>
    <source>
        <strain evidence="9">maculatus3</strain>
    </source>
</reference>
<dbReference type="Proteomes" id="UP000075901">
    <property type="component" value="Unassembled WGS sequence"/>
</dbReference>
<evidence type="ECO:0000313" key="9">
    <source>
        <dbReference type="EnsemblMetazoa" id="AMAM008220-PA"/>
    </source>
</evidence>
<protein>
    <recommendedName>
        <fullName evidence="3">Tubulin-specific chaperone A</fullName>
    </recommendedName>
    <alternativeName>
        <fullName evidence="7">TCP1-chaperonin cofactor A</fullName>
    </alternativeName>
    <alternativeName>
        <fullName evidence="6">Tubulin-folding cofactor A</fullName>
    </alternativeName>
</protein>
<dbReference type="GO" id="GO:0007021">
    <property type="term" value="P:tubulin complex assembly"/>
    <property type="evidence" value="ECO:0007669"/>
    <property type="project" value="InterPro"/>
</dbReference>
<comment type="subunit">
    <text evidence="5">Supercomplex made of cofactors A to E. Cofactors A and D function by capturing and stabilizing tubulin in a quasi-native conformation. Cofactor E binds to the cofactor D-tubulin complex; interaction with cofactor C then causes the release of tubulin polypeptides that are committed to the native state.</text>
</comment>
<dbReference type="SUPFAM" id="SSF46988">
    <property type="entry name" value="Tubulin chaperone cofactor A"/>
    <property type="match status" value="1"/>
</dbReference>
<name>A0A182SJV7_9DIPT</name>
<dbReference type="InterPro" id="IPR036126">
    <property type="entry name" value="TBCA_sf"/>
</dbReference>
<accession>A0A182SJV7</accession>
<evidence type="ECO:0000256" key="1">
    <source>
        <dbReference type="ARBA" id="ARBA00003046"/>
    </source>
</evidence>
<organism evidence="9 10">
    <name type="scientific">Anopheles maculatus</name>
    <dbReference type="NCBI Taxonomy" id="74869"/>
    <lineage>
        <taxon>Eukaryota</taxon>
        <taxon>Metazoa</taxon>
        <taxon>Ecdysozoa</taxon>
        <taxon>Arthropoda</taxon>
        <taxon>Hexapoda</taxon>
        <taxon>Insecta</taxon>
        <taxon>Pterygota</taxon>
        <taxon>Neoptera</taxon>
        <taxon>Endopterygota</taxon>
        <taxon>Diptera</taxon>
        <taxon>Nematocera</taxon>
        <taxon>Culicoidea</taxon>
        <taxon>Culicidae</taxon>
        <taxon>Anophelinae</taxon>
        <taxon>Anopheles</taxon>
        <taxon>Anopheles maculatus group</taxon>
    </lineage>
</organism>
<evidence type="ECO:0000256" key="6">
    <source>
        <dbReference type="ARBA" id="ARBA00030183"/>
    </source>
</evidence>
<keyword evidence="10" id="KW-1185">Reference proteome</keyword>
<evidence type="ECO:0000256" key="5">
    <source>
        <dbReference type="ARBA" id="ARBA00026055"/>
    </source>
</evidence>
<comment type="similarity">
    <text evidence="2">Belongs to the TBCA family.</text>
</comment>
<dbReference type="EnsemblMetazoa" id="AMAM008220-RA">
    <property type="protein sequence ID" value="AMAM008220-PA"/>
    <property type="gene ID" value="AMAM008220"/>
</dbReference>
<dbReference type="FunFam" id="1.20.58.90:FF:000008">
    <property type="entry name" value="Tubulin-specific chaperone A"/>
    <property type="match status" value="1"/>
</dbReference>
<keyword evidence="4" id="KW-0143">Chaperone</keyword>
<evidence type="ECO:0000256" key="8">
    <source>
        <dbReference type="SAM" id="Coils"/>
    </source>
</evidence>
<reference evidence="10" key="1">
    <citation type="submission" date="2013-09" db="EMBL/GenBank/DDBJ databases">
        <title>The Genome Sequence of Anopheles maculatus species B.</title>
        <authorList>
            <consortium name="The Broad Institute Genomics Platform"/>
            <person name="Neafsey D.E."/>
            <person name="Besansky N."/>
            <person name="Howell P."/>
            <person name="Walton C."/>
            <person name="Young S.K."/>
            <person name="Zeng Q."/>
            <person name="Gargeya S."/>
            <person name="Fitzgerald M."/>
            <person name="Haas B."/>
            <person name="Abouelleil A."/>
            <person name="Allen A.W."/>
            <person name="Alvarado L."/>
            <person name="Arachchi H.M."/>
            <person name="Berlin A.M."/>
            <person name="Chapman S.B."/>
            <person name="Gainer-Dewar J."/>
            <person name="Goldberg J."/>
            <person name="Griggs A."/>
            <person name="Gujja S."/>
            <person name="Hansen M."/>
            <person name="Howarth C."/>
            <person name="Imamovic A."/>
            <person name="Ireland A."/>
            <person name="Larimer J."/>
            <person name="McCowan C."/>
            <person name="Murphy C."/>
            <person name="Pearson M."/>
            <person name="Poon T.W."/>
            <person name="Priest M."/>
            <person name="Roberts A."/>
            <person name="Saif S."/>
            <person name="Shea T."/>
            <person name="Sisk P."/>
            <person name="Sykes S."/>
            <person name="Wortman J."/>
            <person name="Nusbaum C."/>
            <person name="Birren B."/>
        </authorList>
    </citation>
    <scope>NUCLEOTIDE SEQUENCE [LARGE SCALE GENOMIC DNA]</scope>
    <source>
        <strain evidence="10">maculatus3</strain>
    </source>
</reference>
<evidence type="ECO:0000256" key="7">
    <source>
        <dbReference type="ARBA" id="ARBA00032990"/>
    </source>
</evidence>
<dbReference type="GO" id="GO:0048487">
    <property type="term" value="F:beta-tubulin binding"/>
    <property type="evidence" value="ECO:0007669"/>
    <property type="project" value="InterPro"/>
</dbReference>
<dbReference type="Pfam" id="PF16021">
    <property type="entry name" value="PDCD7"/>
    <property type="match status" value="1"/>
</dbReference>
<dbReference type="Gene3D" id="1.20.58.90">
    <property type="match status" value="1"/>
</dbReference>
<evidence type="ECO:0000256" key="2">
    <source>
        <dbReference type="ARBA" id="ARBA00006806"/>
    </source>
</evidence>
<dbReference type="InterPro" id="IPR031974">
    <property type="entry name" value="PDCD7"/>
</dbReference>
<dbReference type="GO" id="GO:0015630">
    <property type="term" value="C:microtubule cytoskeleton"/>
    <property type="evidence" value="ECO:0007669"/>
    <property type="project" value="TreeGrafter"/>
</dbReference>
<dbReference type="InterPro" id="IPR004226">
    <property type="entry name" value="TBCA"/>
</dbReference>
<evidence type="ECO:0000313" key="10">
    <source>
        <dbReference type="Proteomes" id="UP000075901"/>
    </source>
</evidence>
<dbReference type="PANTHER" id="PTHR21500:SF0">
    <property type="entry name" value="TUBULIN-SPECIFIC CHAPERONE A"/>
    <property type="match status" value="1"/>
</dbReference>
<feature type="coiled-coil region" evidence="8">
    <location>
        <begin position="68"/>
        <end position="95"/>
    </location>
</feature>
<dbReference type="Pfam" id="PF02970">
    <property type="entry name" value="TBCA"/>
    <property type="match status" value="1"/>
</dbReference>
<keyword evidence="8" id="KW-0175">Coiled coil</keyword>
<proteinExistence type="inferred from homology"/>
<dbReference type="VEuPathDB" id="VectorBase:AMAM008220"/>
<comment type="function">
    <text evidence="1">Tubulin-folding protein; involved in the early step of the tubulin folding pathway.</text>
</comment>
<evidence type="ECO:0000256" key="4">
    <source>
        <dbReference type="ARBA" id="ARBA00023186"/>
    </source>
</evidence>
<evidence type="ECO:0000256" key="3">
    <source>
        <dbReference type="ARBA" id="ARBA00015002"/>
    </source>
</evidence>
<dbReference type="GO" id="GO:0005829">
    <property type="term" value="C:cytosol"/>
    <property type="evidence" value="ECO:0007669"/>
    <property type="project" value="TreeGrafter"/>
</dbReference>
<dbReference type="AlphaFoldDB" id="A0A182SJV7"/>
<dbReference type="GO" id="GO:0007023">
    <property type="term" value="P:post-chaperonin tubulin folding pathway"/>
    <property type="evidence" value="ECO:0007669"/>
    <property type="project" value="InterPro"/>
</dbReference>
<dbReference type="PANTHER" id="PTHR21500">
    <property type="entry name" value="TUBULIN-SPECIFIC CHAPERONE A"/>
    <property type="match status" value="1"/>
</dbReference>